<sequence>MRDIYDDNIFDVNSTYDLDNKKSFDILAKTDKHILFEYGNDFFKLDRLTNELVQFADFKSLKDENNGKTINSSEITVDYAPPLVNAIKQNKELNNIDNFSLKDRTEYIKGSIKDFHYSFYSNRDLKDKSYKKREIDQSLEAVGSAIETKETKALTDIYKATISMVSTLLLFWKPVKIEKEKNRIIKDVKRRLENKELNIQDLYSNKTLLSLVPELNELLEKYANKTFSGTIDLSISDILNDPDVINVANKVANEHADEIANTLYDNLTTHFNKDYDDIEQLIRDSHDKSGLSIDDFIQEKAILNCKSVLENNPKVEVSDFEIYTKYLYSILDPSKKDEINTSTLSEDQNFELANLTSIVEITFEQEFKITKTQSL</sequence>
<feature type="coiled-coil region" evidence="1">
    <location>
        <begin position="178"/>
        <end position="205"/>
    </location>
</feature>
<evidence type="ECO:0000256" key="1">
    <source>
        <dbReference type="SAM" id="Coils"/>
    </source>
</evidence>
<organism evidence="2 3">
    <name type="scientific">Myroides odoratimimus</name>
    <dbReference type="NCBI Taxonomy" id="76832"/>
    <lineage>
        <taxon>Bacteria</taxon>
        <taxon>Pseudomonadati</taxon>
        <taxon>Bacteroidota</taxon>
        <taxon>Flavobacteriia</taxon>
        <taxon>Flavobacteriales</taxon>
        <taxon>Flavobacteriaceae</taxon>
        <taxon>Myroides</taxon>
    </lineage>
</organism>
<protein>
    <submittedName>
        <fullName evidence="2">Uncharacterized protein</fullName>
    </submittedName>
</protein>
<reference evidence="3" key="1">
    <citation type="journal article" date="2016" name="J. Zhejiang Univ. Sci. B">
        <title>Antibiotic resistance mechanisms of Myroides sp.</title>
        <authorList>
            <person name="Hu S."/>
            <person name="Yuan S."/>
            <person name="Qu H."/>
            <person name="Jiang T."/>
            <person name="Zhou Y."/>
            <person name="Wang M."/>
            <person name="Ming D."/>
        </authorList>
    </citation>
    <scope>NUCLEOTIDE SEQUENCE [LARGE SCALE GENOMIC DNA]</scope>
    <source>
        <strain evidence="3">PR63039</strain>
    </source>
</reference>
<geneLocation type="plasmid" evidence="2 3">
    <name>p63039</name>
</geneLocation>
<keyword evidence="1" id="KW-0175">Coiled coil</keyword>
<dbReference type="AlphaFoldDB" id="A0AAI8C9F6"/>
<dbReference type="KEGG" id="mod:AS202_20155"/>
<gene>
    <name evidence="2" type="ORF">AS202_20155</name>
</gene>
<dbReference type="RefSeq" id="WP_058700128.1">
    <property type="nucleotide sequence ID" value="NZ_CP013691.1"/>
</dbReference>
<accession>A0AAI8C9F6</accession>
<name>A0AAI8C9F6_9FLAO</name>
<dbReference type="EMBL" id="CP013691">
    <property type="protein sequence ID" value="ALU28494.1"/>
    <property type="molecule type" value="Genomic_DNA"/>
</dbReference>
<keyword evidence="2" id="KW-0614">Plasmid</keyword>
<evidence type="ECO:0000313" key="3">
    <source>
        <dbReference type="Proteomes" id="UP000069030"/>
    </source>
</evidence>
<proteinExistence type="predicted"/>
<dbReference type="Proteomes" id="UP000069030">
    <property type="component" value="Plasmid p63039"/>
</dbReference>
<evidence type="ECO:0000313" key="2">
    <source>
        <dbReference type="EMBL" id="ALU28494.1"/>
    </source>
</evidence>